<keyword evidence="3" id="KW-0520">NAD</keyword>
<name>A0A6J6SX11_9ZZZZ</name>
<dbReference type="GO" id="GO:0047545">
    <property type="term" value="F:(S)-2-hydroxyglutarate dehydrogenase activity"/>
    <property type="evidence" value="ECO:0007669"/>
    <property type="project" value="UniProtKB-ARBA"/>
</dbReference>
<dbReference type="GO" id="GO:0051287">
    <property type="term" value="F:NAD binding"/>
    <property type="evidence" value="ECO:0007669"/>
    <property type="project" value="InterPro"/>
</dbReference>
<dbReference type="InterPro" id="IPR029753">
    <property type="entry name" value="D-isomer_DH_CS"/>
</dbReference>
<dbReference type="Gene3D" id="3.40.50.720">
    <property type="entry name" value="NAD(P)-binding Rossmann-like Domain"/>
    <property type="match status" value="2"/>
</dbReference>
<dbReference type="GO" id="GO:0004617">
    <property type="term" value="F:phosphoglycerate dehydrogenase activity"/>
    <property type="evidence" value="ECO:0007669"/>
    <property type="project" value="UniProtKB-ARBA"/>
</dbReference>
<dbReference type="InterPro" id="IPR050418">
    <property type="entry name" value="D-iso_2-hydroxyacid_DH_PdxB"/>
</dbReference>
<dbReference type="InterPro" id="IPR006140">
    <property type="entry name" value="D-isomer_DH_NAD-bd"/>
</dbReference>
<keyword evidence="2" id="KW-0560">Oxidoreductase</keyword>
<dbReference type="PROSITE" id="PS00670">
    <property type="entry name" value="D_2_HYDROXYACID_DH_2"/>
    <property type="match status" value="1"/>
</dbReference>
<evidence type="ECO:0000256" key="3">
    <source>
        <dbReference type="ARBA" id="ARBA00023027"/>
    </source>
</evidence>
<comment type="similarity">
    <text evidence="1">Belongs to the D-isomer specific 2-hydroxyacid dehydrogenase family.</text>
</comment>
<evidence type="ECO:0000259" key="5">
    <source>
        <dbReference type="Pfam" id="PF02826"/>
    </source>
</evidence>
<reference evidence="6" key="1">
    <citation type="submission" date="2020-05" db="EMBL/GenBank/DDBJ databases">
        <authorList>
            <person name="Chiriac C."/>
            <person name="Salcher M."/>
            <person name="Ghai R."/>
            <person name="Kavagutti S V."/>
        </authorList>
    </citation>
    <scope>NUCLEOTIDE SEQUENCE</scope>
</reference>
<evidence type="ECO:0000256" key="2">
    <source>
        <dbReference type="ARBA" id="ARBA00023002"/>
    </source>
</evidence>
<dbReference type="PANTHER" id="PTHR43761:SF1">
    <property type="entry name" value="D-ISOMER SPECIFIC 2-HYDROXYACID DEHYDROGENASE CATALYTIC DOMAIN-CONTAINING PROTEIN-RELATED"/>
    <property type="match status" value="1"/>
</dbReference>
<dbReference type="FunFam" id="3.40.50.720:FF:000041">
    <property type="entry name" value="D-3-phosphoglycerate dehydrogenase"/>
    <property type="match status" value="1"/>
</dbReference>
<evidence type="ECO:0000259" key="4">
    <source>
        <dbReference type="Pfam" id="PF00389"/>
    </source>
</evidence>
<accession>A0A6J6SX11</accession>
<dbReference type="AlphaFoldDB" id="A0A6J6SX11"/>
<feature type="domain" description="D-isomer specific 2-hydroxyacid dehydrogenase NAD-binding" evidence="5">
    <location>
        <begin position="105"/>
        <end position="275"/>
    </location>
</feature>
<protein>
    <submittedName>
        <fullName evidence="6">Unannotated protein</fullName>
    </submittedName>
</protein>
<dbReference type="InterPro" id="IPR029752">
    <property type="entry name" value="D-isomer_DH_CS1"/>
</dbReference>
<dbReference type="SUPFAM" id="SSF52283">
    <property type="entry name" value="Formate/glycerate dehydrogenase catalytic domain-like"/>
    <property type="match status" value="1"/>
</dbReference>
<evidence type="ECO:0000313" key="6">
    <source>
        <dbReference type="EMBL" id="CAB4739360.1"/>
    </source>
</evidence>
<proteinExistence type="inferred from homology"/>
<dbReference type="GO" id="GO:0006564">
    <property type="term" value="P:L-serine biosynthetic process"/>
    <property type="evidence" value="ECO:0007669"/>
    <property type="project" value="UniProtKB-ARBA"/>
</dbReference>
<sequence length="318" mass="33705">MNSQVNPIIVGLGPIATEIVAPILGSDFIYIENPNSADLAVAQGALVRAAFEFNKSVFDQMPNLRVIARTGVGTELVDLAEADAREIPVVITPGSNTNAVAEGAFAHILHLSKRLGPLTKLVAAGDWNNRVKYPVGDLEDQTLGIIGFGRIGARVAKIAQTFGMKVIAFDPYVQVPNEMRSASIAELLATSDVITLHLPLTTETNGLIGGAEFKIIKPGAILVNCSRGALINLDEALSALNSGNLGGIGLDVFDPEPPKHHPIFDHENTVLTPHVMGLSKQATIATYVLAAQGVRDFLTGGKPQVIANLKNKNDRSTK</sequence>
<evidence type="ECO:0000256" key="1">
    <source>
        <dbReference type="ARBA" id="ARBA00005854"/>
    </source>
</evidence>
<dbReference type="InterPro" id="IPR036291">
    <property type="entry name" value="NAD(P)-bd_dom_sf"/>
</dbReference>
<organism evidence="6">
    <name type="scientific">freshwater metagenome</name>
    <dbReference type="NCBI Taxonomy" id="449393"/>
    <lineage>
        <taxon>unclassified sequences</taxon>
        <taxon>metagenomes</taxon>
        <taxon>ecological metagenomes</taxon>
    </lineage>
</organism>
<dbReference type="SUPFAM" id="SSF51735">
    <property type="entry name" value="NAD(P)-binding Rossmann-fold domains"/>
    <property type="match status" value="1"/>
</dbReference>
<dbReference type="PANTHER" id="PTHR43761">
    <property type="entry name" value="D-ISOMER SPECIFIC 2-HYDROXYACID DEHYDROGENASE FAMILY PROTEIN (AFU_ORTHOLOGUE AFUA_1G13630)"/>
    <property type="match status" value="1"/>
</dbReference>
<feature type="domain" description="D-isomer specific 2-hydroxyacid dehydrogenase catalytic" evidence="4">
    <location>
        <begin position="39"/>
        <end position="304"/>
    </location>
</feature>
<dbReference type="Pfam" id="PF02826">
    <property type="entry name" value="2-Hacid_dh_C"/>
    <property type="match status" value="1"/>
</dbReference>
<dbReference type="InterPro" id="IPR006139">
    <property type="entry name" value="D-isomer_2_OHA_DH_cat_dom"/>
</dbReference>
<dbReference type="EMBL" id="CAEZYV010000095">
    <property type="protein sequence ID" value="CAB4739360.1"/>
    <property type="molecule type" value="Genomic_DNA"/>
</dbReference>
<gene>
    <name evidence="6" type="ORF">UFOPK2788_00691</name>
</gene>
<dbReference type="Pfam" id="PF00389">
    <property type="entry name" value="2-Hacid_dh"/>
    <property type="match status" value="1"/>
</dbReference>
<dbReference type="PROSITE" id="PS00065">
    <property type="entry name" value="D_2_HYDROXYACID_DH_1"/>
    <property type="match status" value="1"/>
</dbReference>